<feature type="compositionally biased region" description="Basic and acidic residues" evidence="1">
    <location>
        <begin position="133"/>
        <end position="142"/>
    </location>
</feature>
<proteinExistence type="predicted"/>
<dbReference type="EMBL" id="KQ980713">
    <property type="protein sequence ID" value="KYN14279.1"/>
    <property type="molecule type" value="Genomic_DNA"/>
</dbReference>
<evidence type="ECO:0000256" key="1">
    <source>
        <dbReference type="SAM" id="MobiDB-lite"/>
    </source>
</evidence>
<evidence type="ECO:0000313" key="2">
    <source>
        <dbReference type="EMBL" id="KYN14279.1"/>
    </source>
</evidence>
<feature type="region of interest" description="Disordered" evidence="1">
    <location>
        <begin position="88"/>
        <end position="152"/>
    </location>
</feature>
<dbReference type="Proteomes" id="UP000078492">
    <property type="component" value="Unassembled WGS sequence"/>
</dbReference>
<feature type="compositionally biased region" description="Basic and acidic residues" evidence="1">
    <location>
        <begin position="98"/>
        <end position="118"/>
    </location>
</feature>
<name>A0A195DP64_9HYME</name>
<feature type="compositionally biased region" description="Basic residues" evidence="1">
    <location>
        <begin position="88"/>
        <end position="97"/>
    </location>
</feature>
<reference evidence="2 3" key="1">
    <citation type="submission" date="2015-09" db="EMBL/GenBank/DDBJ databases">
        <title>Trachymyrmex cornetzi WGS genome.</title>
        <authorList>
            <person name="Nygaard S."/>
            <person name="Hu H."/>
            <person name="Boomsma J."/>
            <person name="Zhang G."/>
        </authorList>
    </citation>
    <scope>NUCLEOTIDE SEQUENCE [LARGE SCALE GENOMIC DNA]</scope>
    <source>
        <strain evidence="2">Tcor2-1</strain>
        <tissue evidence="2">Whole body</tissue>
    </source>
</reference>
<dbReference type="AlphaFoldDB" id="A0A195DP64"/>
<protein>
    <submittedName>
        <fullName evidence="2">Uncharacterized protein</fullName>
    </submittedName>
</protein>
<organism evidence="2 3">
    <name type="scientific">Trachymyrmex cornetzi</name>
    <dbReference type="NCBI Taxonomy" id="471704"/>
    <lineage>
        <taxon>Eukaryota</taxon>
        <taxon>Metazoa</taxon>
        <taxon>Ecdysozoa</taxon>
        <taxon>Arthropoda</taxon>
        <taxon>Hexapoda</taxon>
        <taxon>Insecta</taxon>
        <taxon>Pterygota</taxon>
        <taxon>Neoptera</taxon>
        <taxon>Endopterygota</taxon>
        <taxon>Hymenoptera</taxon>
        <taxon>Apocrita</taxon>
        <taxon>Aculeata</taxon>
        <taxon>Formicoidea</taxon>
        <taxon>Formicidae</taxon>
        <taxon>Myrmicinae</taxon>
        <taxon>Trachymyrmex</taxon>
    </lineage>
</organism>
<accession>A0A195DP64</accession>
<gene>
    <name evidence="2" type="ORF">ALC57_13446</name>
</gene>
<evidence type="ECO:0000313" key="3">
    <source>
        <dbReference type="Proteomes" id="UP000078492"/>
    </source>
</evidence>
<keyword evidence="3" id="KW-1185">Reference proteome</keyword>
<sequence length="152" mass="17244">MSVVALGVAGAVHAGIATYATELSDLRVGKERVETIEQVLGIRNHTENLMYTGEWRSWDGTMNYAARFTRTGLRDCTRKTPIIHCRWKGSTRRRTAGKKREERRNMRVKTRGDRQDRRREKRKKERGGGGGGEGERKGRGIVEARGSNPTLF</sequence>